<name>A0A1F5HBN1_9BACT</name>
<dbReference type="Proteomes" id="UP000176751">
    <property type="component" value="Unassembled WGS sequence"/>
</dbReference>
<evidence type="ECO:0000313" key="2">
    <source>
        <dbReference type="EMBL" id="OGE01496.1"/>
    </source>
</evidence>
<dbReference type="PANTHER" id="PTHR40517">
    <property type="entry name" value="METAL-DEPENDENT PHOSPHOHYDROLASE, HD SUPERFAMILY-RELATED"/>
    <property type="match status" value="1"/>
</dbReference>
<dbReference type="InterPro" id="IPR003607">
    <property type="entry name" value="HD/PDEase_dom"/>
</dbReference>
<dbReference type="SUPFAM" id="SSF109604">
    <property type="entry name" value="HD-domain/PDEase-like"/>
    <property type="match status" value="1"/>
</dbReference>
<dbReference type="Pfam" id="PF01966">
    <property type="entry name" value="HD"/>
    <property type="match status" value="1"/>
</dbReference>
<evidence type="ECO:0000313" key="3">
    <source>
        <dbReference type="Proteomes" id="UP000176751"/>
    </source>
</evidence>
<dbReference type="EMBL" id="MFCA01000026">
    <property type="protein sequence ID" value="OGE01496.1"/>
    <property type="molecule type" value="Genomic_DNA"/>
</dbReference>
<dbReference type="Gene3D" id="1.10.3210.10">
    <property type="entry name" value="Hypothetical protein af1432"/>
    <property type="match status" value="1"/>
</dbReference>
<dbReference type="PANTHER" id="PTHR40517:SF1">
    <property type="entry name" value="METAL-DEPENDENT PHOSPHOHYDROLASE, HD SUPERFAMILY-RELATED"/>
    <property type="match status" value="1"/>
</dbReference>
<accession>A0A1F5HBN1</accession>
<gene>
    <name evidence="2" type="ORF">A2196_03295</name>
</gene>
<dbReference type="PROSITE" id="PS51831">
    <property type="entry name" value="HD"/>
    <property type="match status" value="1"/>
</dbReference>
<sequence>MTQKKTNTNILIHIPIEGNELLEKALTSINNNIEIVTLWKVINVNAIKRLGIADHGPIHSQIVSNIAVKFTRMLVNKGIKMSVTENFDLPDKYAQLIVLLASLFHDLGLSVNRGEHEEFGLFLANNLMHQILNFLPTDEKTIVTSEVLHAIISHRSDGKPVTIEAGIVRVSDALDMSKGRSRIPYESGKINIHSVSAAAIENVEITEGKEKPIQLNITMNNSAGLFQLDELLKKKIIGSGIEKYISVRAFINQKTEKRLLDEYIF</sequence>
<protein>
    <recommendedName>
        <fullName evidence="1">HD domain-containing protein</fullName>
    </recommendedName>
</protein>
<dbReference type="SMART" id="SM00471">
    <property type="entry name" value="HDc"/>
    <property type="match status" value="1"/>
</dbReference>
<evidence type="ECO:0000259" key="1">
    <source>
        <dbReference type="PROSITE" id="PS51831"/>
    </source>
</evidence>
<comment type="caution">
    <text evidence="2">The sequence shown here is derived from an EMBL/GenBank/DDBJ whole genome shotgun (WGS) entry which is preliminary data.</text>
</comment>
<dbReference type="STRING" id="1797737.A2196_03295"/>
<dbReference type="InterPro" id="IPR006674">
    <property type="entry name" value="HD_domain"/>
</dbReference>
<dbReference type="InterPro" id="IPR039967">
    <property type="entry name" value="MJ1020-like"/>
</dbReference>
<proteinExistence type="predicted"/>
<reference evidence="2 3" key="1">
    <citation type="journal article" date="2016" name="Nat. Commun.">
        <title>Thousands of microbial genomes shed light on interconnected biogeochemical processes in an aquifer system.</title>
        <authorList>
            <person name="Anantharaman K."/>
            <person name="Brown C.T."/>
            <person name="Hug L.A."/>
            <person name="Sharon I."/>
            <person name="Castelle C.J."/>
            <person name="Probst A.J."/>
            <person name="Thomas B.C."/>
            <person name="Singh A."/>
            <person name="Wilkins M.J."/>
            <person name="Karaoz U."/>
            <person name="Brodie E.L."/>
            <person name="Williams K.H."/>
            <person name="Hubbard S.S."/>
            <person name="Banfield J.F."/>
        </authorList>
    </citation>
    <scope>NUCLEOTIDE SEQUENCE [LARGE SCALE GENOMIC DNA]</scope>
</reference>
<organism evidence="2 3">
    <name type="scientific">Candidatus Curtissbacteria bacterium RIFOXYA1_FULL_41_14</name>
    <dbReference type="NCBI Taxonomy" id="1797737"/>
    <lineage>
        <taxon>Bacteria</taxon>
        <taxon>Candidatus Curtissiibacteriota</taxon>
    </lineage>
</organism>
<feature type="domain" description="HD" evidence="1">
    <location>
        <begin position="56"/>
        <end position="177"/>
    </location>
</feature>
<dbReference type="AlphaFoldDB" id="A0A1F5HBN1"/>